<comment type="caution">
    <text evidence="2">The sequence shown here is derived from an EMBL/GenBank/DDBJ whole genome shotgun (WGS) entry which is preliminary data.</text>
</comment>
<name>A0A6H3FA41_9BACT</name>
<dbReference type="EMBL" id="SIXC01000005">
    <property type="protein sequence ID" value="TBH80548.1"/>
    <property type="molecule type" value="Genomic_DNA"/>
</dbReference>
<dbReference type="RefSeq" id="WP_118230197.1">
    <property type="nucleotide sequence ID" value="NZ_DBFBQU010000256.1"/>
</dbReference>
<gene>
    <name evidence="2" type="ORF">EB812_05295</name>
</gene>
<protein>
    <recommendedName>
        <fullName evidence="4">DUF2946 domain-containing protein</fullName>
    </recommendedName>
</protein>
<dbReference type="Proteomes" id="UP000292919">
    <property type="component" value="Unassembled WGS sequence"/>
</dbReference>
<organism evidence="2 3">
    <name type="scientific">Desulfovibrio legallii</name>
    <dbReference type="NCBI Taxonomy" id="571438"/>
    <lineage>
        <taxon>Bacteria</taxon>
        <taxon>Pseudomonadati</taxon>
        <taxon>Thermodesulfobacteriota</taxon>
        <taxon>Desulfovibrionia</taxon>
        <taxon>Desulfovibrionales</taxon>
        <taxon>Desulfovibrionaceae</taxon>
        <taxon>Desulfovibrio</taxon>
    </lineage>
</organism>
<evidence type="ECO:0000313" key="3">
    <source>
        <dbReference type="Proteomes" id="UP000292919"/>
    </source>
</evidence>
<evidence type="ECO:0008006" key="4">
    <source>
        <dbReference type="Google" id="ProtNLM"/>
    </source>
</evidence>
<keyword evidence="3" id="KW-1185">Reference proteome</keyword>
<evidence type="ECO:0000256" key="1">
    <source>
        <dbReference type="SAM" id="SignalP"/>
    </source>
</evidence>
<evidence type="ECO:0000313" key="2">
    <source>
        <dbReference type="EMBL" id="TBH80548.1"/>
    </source>
</evidence>
<reference evidence="2 3" key="1">
    <citation type="submission" date="2018-12" db="EMBL/GenBank/DDBJ databases">
        <title>First genome draft of Desulfovibrio legallis sp. nov.</title>
        <authorList>
            <person name="Ben Dhia O."/>
            <person name="Najjari A."/>
            <person name="Ferjani R."/>
            <person name="Fhoula I."/>
            <person name="Fardeau M.-L."/>
            <person name="Boudabbous A."/>
            <person name="Ouzari H.I."/>
        </authorList>
    </citation>
    <scope>NUCLEOTIDE SEQUENCE [LARGE SCALE GENOMIC DNA]</scope>
    <source>
        <strain evidence="2 3">H1T</strain>
    </source>
</reference>
<proteinExistence type="predicted"/>
<keyword evidence="1" id="KW-0732">Signal</keyword>
<feature type="signal peptide" evidence="1">
    <location>
        <begin position="1"/>
        <end position="27"/>
    </location>
</feature>
<sequence>MLKRKTSICVILLMALLALGRAQPAFADGCGQAAPAGAVCAMGDAAPLATCCATAMHGGWGASADVDGASAANAGHANDAPAPAGQACSMQLCLQFSASILPQALTVTAPSPLAEPLAVLGESVLPFRLVHDLFRPPRSTTFRG</sequence>
<accession>A0A6H3FA41</accession>
<dbReference type="AlphaFoldDB" id="A0A6H3FA41"/>
<feature type="chain" id="PRO_5026121771" description="DUF2946 domain-containing protein" evidence="1">
    <location>
        <begin position="28"/>
        <end position="144"/>
    </location>
</feature>